<feature type="domain" description="Ig-like" evidence="12">
    <location>
        <begin position="3686"/>
        <end position="3779"/>
    </location>
</feature>
<dbReference type="Proteomes" id="UP000518266">
    <property type="component" value="Unassembled WGS sequence"/>
</dbReference>
<name>A0A7J5Y342_DISMA</name>
<feature type="domain" description="Fibronectin type-III" evidence="13">
    <location>
        <begin position="5240"/>
        <end position="5333"/>
    </location>
</feature>
<evidence type="ECO:0000256" key="8">
    <source>
        <dbReference type="ARBA" id="ARBA00075299"/>
    </source>
</evidence>
<dbReference type="GO" id="GO:0006936">
    <property type="term" value="P:muscle contraction"/>
    <property type="evidence" value="ECO:0007669"/>
    <property type="project" value="UniProtKB-ARBA"/>
</dbReference>
<feature type="domain" description="Fibronectin type-III" evidence="13">
    <location>
        <begin position="3986"/>
        <end position="4087"/>
    </location>
</feature>
<feature type="domain" description="Ig-like" evidence="12">
    <location>
        <begin position="1301"/>
        <end position="1386"/>
    </location>
</feature>
<feature type="domain" description="Fibronectin type-III" evidence="13">
    <location>
        <begin position="2452"/>
        <end position="2545"/>
    </location>
</feature>
<evidence type="ECO:0000256" key="1">
    <source>
        <dbReference type="ARBA" id="ARBA00004496"/>
    </source>
</evidence>
<feature type="domain" description="Fibronectin type-III" evidence="13">
    <location>
        <begin position="2086"/>
        <end position="2179"/>
    </location>
</feature>
<evidence type="ECO:0000259" key="13">
    <source>
        <dbReference type="PROSITE" id="PS50853"/>
    </source>
</evidence>
<dbReference type="PRINTS" id="PR00014">
    <property type="entry name" value="FNTYPEIII"/>
</dbReference>
<dbReference type="FunFam" id="2.60.40.10:FF:000034">
    <property type="entry name" value="Titin isoform A"/>
    <property type="match status" value="8"/>
</dbReference>
<dbReference type="FunFam" id="2.60.40.10:FF:000032">
    <property type="entry name" value="palladin isoform X1"/>
    <property type="match status" value="1"/>
</dbReference>
<dbReference type="FunFam" id="2.60.40.10:FF:000425">
    <property type="entry name" value="Myosin light chain kinase"/>
    <property type="match status" value="1"/>
</dbReference>
<feature type="domain" description="Fibronectin type-III" evidence="13">
    <location>
        <begin position="4562"/>
        <end position="4656"/>
    </location>
</feature>
<dbReference type="GO" id="GO:0031672">
    <property type="term" value="C:A band"/>
    <property type="evidence" value="ECO:0007669"/>
    <property type="project" value="UniProtKB-ARBA"/>
</dbReference>
<feature type="domain" description="Fibronectin type-III" evidence="13">
    <location>
        <begin position="3138"/>
        <end position="3232"/>
    </location>
</feature>
<dbReference type="SUPFAM" id="SSF48726">
    <property type="entry name" value="Immunoglobulin"/>
    <property type="match status" value="23"/>
</dbReference>
<feature type="domain" description="Fibronectin type-III" evidence="13">
    <location>
        <begin position="3496"/>
        <end position="3591"/>
    </location>
</feature>
<dbReference type="SMART" id="SM00409">
    <property type="entry name" value="IG"/>
    <property type="match status" value="23"/>
</dbReference>
<feature type="chain" id="PRO_5029829948" description="Connectin" evidence="10">
    <location>
        <begin position="18"/>
        <end position="7346"/>
    </location>
</feature>
<feature type="domain" description="Fibronectin type-III" evidence="13">
    <location>
        <begin position="1789"/>
        <end position="1883"/>
    </location>
</feature>
<comment type="caution">
    <text evidence="14">The sequence shown here is derived from an EMBL/GenBank/DDBJ whole genome shotgun (WGS) entry which is preliminary data.</text>
</comment>
<dbReference type="InterPro" id="IPR000719">
    <property type="entry name" value="Prot_kinase_dom"/>
</dbReference>
<dbReference type="FunFam" id="2.60.40.10:FF:000011">
    <property type="entry name" value="Titin b"/>
    <property type="match status" value="4"/>
</dbReference>
<dbReference type="FunFam" id="2.60.40.10:FF:000147">
    <property type="entry name" value="Myosin light chain kinase"/>
    <property type="match status" value="1"/>
</dbReference>
<dbReference type="InterPro" id="IPR036116">
    <property type="entry name" value="FN3_sf"/>
</dbReference>
<feature type="domain" description="Fibronectin type-III" evidence="13">
    <location>
        <begin position="3788"/>
        <end position="3887"/>
    </location>
</feature>
<feature type="domain" description="Fibronectin type-III" evidence="13">
    <location>
        <begin position="607"/>
        <end position="700"/>
    </location>
</feature>
<accession>A0A7J5Y342</accession>
<dbReference type="FunFam" id="2.60.40.10:FF:000127">
    <property type="entry name" value="titin isoform X1"/>
    <property type="match status" value="3"/>
</dbReference>
<dbReference type="InterPro" id="IPR013098">
    <property type="entry name" value="Ig_I-set"/>
</dbReference>
<feature type="region of interest" description="Disordered" evidence="9">
    <location>
        <begin position="6996"/>
        <end position="7017"/>
    </location>
</feature>
<dbReference type="GO" id="GO:0004672">
    <property type="term" value="F:protein kinase activity"/>
    <property type="evidence" value="ECO:0007669"/>
    <property type="project" value="InterPro"/>
</dbReference>
<dbReference type="FunFam" id="2.60.40.10:FF:000673">
    <property type="entry name" value="Titin a"/>
    <property type="match status" value="1"/>
</dbReference>
<dbReference type="OrthoDB" id="5969272at2759"/>
<comment type="subcellular location">
    <subcellularLocation>
        <location evidence="1">Cytoplasm</location>
    </subcellularLocation>
</comment>
<feature type="domain" description="Fibronectin type-III" evidence="13">
    <location>
        <begin position="5346"/>
        <end position="5441"/>
    </location>
</feature>
<dbReference type="FunFam" id="2.60.40.10:FF:000983">
    <property type="entry name" value="titin isoform X1"/>
    <property type="match status" value="1"/>
</dbReference>
<feature type="domain" description="Fibronectin type-III" evidence="13">
    <location>
        <begin position="4952"/>
        <end position="5046"/>
    </location>
</feature>
<dbReference type="GO" id="GO:0055003">
    <property type="term" value="P:cardiac myofibril assembly"/>
    <property type="evidence" value="ECO:0007669"/>
    <property type="project" value="UniProtKB-ARBA"/>
</dbReference>
<evidence type="ECO:0000256" key="2">
    <source>
        <dbReference type="ARBA" id="ARBA00006692"/>
    </source>
</evidence>
<dbReference type="FunFam" id="2.60.40.10:FF:000012">
    <property type="entry name" value="titin isoform X1"/>
    <property type="match status" value="2"/>
</dbReference>
<dbReference type="InterPro" id="IPR007110">
    <property type="entry name" value="Ig-like_dom"/>
</dbReference>
<keyword evidence="3" id="KW-0963">Cytoplasm</keyword>
<feature type="domain" description="Ig-like" evidence="12">
    <location>
        <begin position="4445"/>
        <end position="4530"/>
    </location>
</feature>
<evidence type="ECO:0000313" key="14">
    <source>
        <dbReference type="EMBL" id="KAF3843780.1"/>
    </source>
</evidence>
<dbReference type="FunFam" id="2.60.40.10:FF:000112">
    <property type="entry name" value="Titin a"/>
    <property type="match status" value="5"/>
</dbReference>
<dbReference type="Gene3D" id="2.60.40.10">
    <property type="entry name" value="Immunoglobulins"/>
    <property type="match status" value="67"/>
</dbReference>
<keyword evidence="10" id="KW-0732">Signal</keyword>
<keyword evidence="6" id="KW-0393">Immunoglobulin domain</keyword>
<feature type="domain" description="Ig-like" evidence="12">
    <location>
        <begin position="512"/>
        <end position="600"/>
    </location>
</feature>
<feature type="domain" description="Ig-like" evidence="12">
    <location>
        <begin position="5857"/>
        <end position="5947"/>
    </location>
</feature>
<feature type="domain" description="Fibronectin type-III" evidence="13">
    <location>
        <begin position="319"/>
        <end position="412"/>
    </location>
</feature>
<evidence type="ECO:0000313" key="15">
    <source>
        <dbReference type="Proteomes" id="UP000518266"/>
    </source>
</evidence>
<evidence type="ECO:0000256" key="10">
    <source>
        <dbReference type="SAM" id="SignalP"/>
    </source>
</evidence>
<dbReference type="PANTHER" id="PTHR14340">
    <property type="entry name" value="MICROFIBRIL-ASSOCIATED GLYCOPROTEIN 3"/>
    <property type="match status" value="1"/>
</dbReference>
<feature type="domain" description="Fibronectin type-III" evidence="13">
    <location>
        <begin position="2843"/>
        <end position="2939"/>
    </location>
</feature>
<dbReference type="FunFam" id="2.60.40.10:FF:001399">
    <property type="entry name" value="Titin a"/>
    <property type="match status" value="1"/>
</dbReference>
<feature type="compositionally biased region" description="Low complexity" evidence="9">
    <location>
        <begin position="7002"/>
        <end position="7011"/>
    </location>
</feature>
<dbReference type="GO" id="GO:0032991">
    <property type="term" value="C:protein-containing complex"/>
    <property type="evidence" value="ECO:0007669"/>
    <property type="project" value="UniProtKB-ARBA"/>
</dbReference>
<feature type="domain" description="Fibronectin type-III" evidence="13">
    <location>
        <begin position="5442"/>
        <end position="5534"/>
    </location>
</feature>
<feature type="domain" description="Fibronectin type-III" evidence="13">
    <location>
        <begin position="1397"/>
        <end position="1492"/>
    </location>
</feature>
<dbReference type="Pfam" id="PF07679">
    <property type="entry name" value="I-set"/>
    <property type="match status" value="23"/>
</dbReference>
<feature type="domain" description="Ig-like" evidence="12">
    <location>
        <begin position="904"/>
        <end position="1010"/>
    </location>
</feature>
<evidence type="ECO:0000256" key="7">
    <source>
        <dbReference type="ARBA" id="ARBA00054857"/>
    </source>
</evidence>
<feature type="domain" description="Ig-like" evidence="12">
    <location>
        <begin position="223"/>
        <end position="312"/>
    </location>
</feature>
<evidence type="ECO:0000259" key="12">
    <source>
        <dbReference type="PROSITE" id="PS50835"/>
    </source>
</evidence>
<feature type="domain" description="Ig-like" evidence="12">
    <location>
        <begin position="7202"/>
        <end position="7291"/>
    </location>
</feature>
<feature type="domain" description="Fibronectin type-III" evidence="13">
    <location>
        <begin position="1102"/>
        <end position="1197"/>
    </location>
</feature>
<feature type="domain" description="Fibronectin type-III" evidence="13">
    <location>
        <begin position="5756"/>
        <end position="5851"/>
    </location>
</feature>
<reference evidence="14 15" key="1">
    <citation type="submission" date="2020-03" db="EMBL/GenBank/DDBJ databases">
        <title>Dissostichus mawsoni Genome sequencing and assembly.</title>
        <authorList>
            <person name="Park H."/>
        </authorList>
    </citation>
    <scope>NUCLEOTIDE SEQUENCE [LARGE SCALE GENOMIC DNA]</scope>
    <source>
        <strain evidence="14">DM0001</strain>
        <tissue evidence="14">Muscle</tissue>
    </source>
</reference>
<evidence type="ECO:0000256" key="6">
    <source>
        <dbReference type="ARBA" id="ARBA00023319"/>
    </source>
</evidence>
<feature type="domain" description="Ig-like" evidence="12">
    <location>
        <begin position="5539"/>
        <end position="5627"/>
    </location>
</feature>
<dbReference type="InterPro" id="IPR013783">
    <property type="entry name" value="Ig-like_fold"/>
</dbReference>
<dbReference type="PROSITE" id="PS50853">
    <property type="entry name" value="FN3"/>
    <property type="match status" value="41"/>
</dbReference>
<dbReference type="InterPro" id="IPR003599">
    <property type="entry name" value="Ig_sub"/>
</dbReference>
<dbReference type="FunFam" id="2.60.40.10:FF:000867">
    <property type="entry name" value="Titin a"/>
    <property type="match status" value="1"/>
</dbReference>
<feature type="domain" description="Fibronectin type-III" evidence="13">
    <location>
        <begin position="1887"/>
        <end position="1983"/>
    </location>
</feature>
<feature type="domain" description="Ig-like" evidence="12">
    <location>
        <begin position="3400"/>
        <end position="3485"/>
    </location>
</feature>
<dbReference type="Pfam" id="PF00041">
    <property type="entry name" value="fn3"/>
    <property type="match status" value="41"/>
</dbReference>
<feature type="domain" description="Fibronectin type-III" evidence="13">
    <location>
        <begin position="2941"/>
        <end position="3036"/>
    </location>
</feature>
<dbReference type="PROSITE" id="PS50835">
    <property type="entry name" value="IG_LIKE"/>
    <property type="match status" value="18"/>
</dbReference>
<feature type="domain" description="Fibronectin type-III" evidence="13">
    <location>
        <begin position="22"/>
        <end position="117"/>
    </location>
</feature>
<feature type="signal peptide" evidence="10">
    <location>
        <begin position="1"/>
        <end position="17"/>
    </location>
</feature>
<dbReference type="FunFam" id="2.60.40.10:FF:000003">
    <property type="entry name" value="Titin isoform E"/>
    <property type="match status" value="11"/>
</dbReference>
<evidence type="ECO:0000256" key="9">
    <source>
        <dbReference type="SAM" id="MobiDB-lite"/>
    </source>
</evidence>
<dbReference type="CDD" id="cd00063">
    <property type="entry name" value="FN3"/>
    <property type="match status" value="43"/>
</dbReference>
<dbReference type="CDD" id="cd05748">
    <property type="entry name" value="Ig_Titin_like"/>
    <property type="match status" value="6"/>
</dbReference>
<feature type="domain" description="Fibronectin type-III" evidence="13">
    <location>
        <begin position="1003"/>
        <end position="1096"/>
    </location>
</feature>
<feature type="domain" description="Protein kinase" evidence="11">
    <location>
        <begin position="6180"/>
        <end position="6434"/>
    </location>
</feature>
<feature type="domain" description="Fibronectin type-III" evidence="13">
    <location>
        <begin position="706"/>
        <end position="801"/>
    </location>
</feature>
<keyword evidence="15" id="KW-1185">Reference proteome</keyword>
<feature type="compositionally biased region" description="Basic and acidic residues" evidence="9">
    <location>
        <begin position="7152"/>
        <end position="7163"/>
    </location>
</feature>
<feature type="domain" description="Fibronectin type-III" evidence="13">
    <location>
        <begin position="1494"/>
        <end position="1587"/>
    </location>
</feature>
<comment type="similarity">
    <text evidence="2">Belongs to the protein kinase superfamily. CAMK Ser/Thr protein kinase family.</text>
</comment>
<evidence type="ECO:0000256" key="3">
    <source>
        <dbReference type="ARBA" id="ARBA00022490"/>
    </source>
</evidence>
<dbReference type="SMART" id="SM00060">
    <property type="entry name" value="FN3"/>
    <property type="match status" value="43"/>
</dbReference>
<keyword evidence="4" id="KW-0677">Repeat</keyword>
<feature type="domain" description="Fibronectin type-III" evidence="13">
    <location>
        <begin position="2546"/>
        <end position="2641"/>
    </location>
</feature>
<feature type="domain" description="Ig-like" evidence="12">
    <location>
        <begin position="5143"/>
        <end position="5214"/>
    </location>
</feature>
<protein>
    <recommendedName>
        <fullName evidence="8">Connectin</fullName>
    </recommendedName>
</protein>
<dbReference type="Gene3D" id="3.30.200.20">
    <property type="entry name" value="Phosphorylase Kinase, domain 1"/>
    <property type="match status" value="1"/>
</dbReference>
<feature type="domain" description="Fibronectin type-III" evidence="13">
    <location>
        <begin position="3238"/>
        <end position="3334"/>
    </location>
</feature>
<dbReference type="FunFam" id="2.60.40.10:FF:000135">
    <property type="entry name" value="Titin a"/>
    <property type="match status" value="1"/>
</dbReference>
<feature type="domain" description="Fibronectin type-III" evidence="13">
    <location>
        <begin position="1690"/>
        <end position="1783"/>
    </location>
</feature>
<feature type="domain" description="Ig-like" evidence="12">
    <location>
        <begin position="3040"/>
        <end position="3131"/>
    </location>
</feature>
<evidence type="ECO:0000256" key="5">
    <source>
        <dbReference type="ARBA" id="ARBA00023157"/>
    </source>
</evidence>
<feature type="domain" description="Fibronectin type-III" evidence="13">
    <location>
        <begin position="4190"/>
        <end position="4288"/>
    </location>
</feature>
<feature type="domain" description="Fibronectin type-III" evidence="13">
    <location>
        <begin position="1203"/>
        <end position="1297"/>
    </location>
</feature>
<organism evidence="14 15">
    <name type="scientific">Dissostichus mawsoni</name>
    <name type="common">Antarctic cod</name>
    <dbReference type="NCBI Taxonomy" id="36200"/>
    <lineage>
        <taxon>Eukaryota</taxon>
        <taxon>Metazoa</taxon>
        <taxon>Chordata</taxon>
        <taxon>Craniata</taxon>
        <taxon>Vertebrata</taxon>
        <taxon>Euteleostomi</taxon>
        <taxon>Actinopterygii</taxon>
        <taxon>Neopterygii</taxon>
        <taxon>Teleostei</taxon>
        <taxon>Neoteleostei</taxon>
        <taxon>Acanthomorphata</taxon>
        <taxon>Eupercaria</taxon>
        <taxon>Perciformes</taxon>
        <taxon>Notothenioidei</taxon>
        <taxon>Nototheniidae</taxon>
        <taxon>Dissostichus</taxon>
    </lineage>
</organism>
<evidence type="ECO:0000256" key="4">
    <source>
        <dbReference type="ARBA" id="ARBA00022737"/>
    </source>
</evidence>
<dbReference type="Pfam" id="PF00069">
    <property type="entry name" value="Pkinase"/>
    <property type="match status" value="1"/>
</dbReference>
<gene>
    <name evidence="14" type="ORF">F7725_002629</name>
</gene>
<dbReference type="InterPro" id="IPR011009">
    <property type="entry name" value="Kinase-like_dom_sf"/>
</dbReference>
<dbReference type="FunFam" id="2.60.40.10:FF:000073">
    <property type="entry name" value="titin isoform X1"/>
    <property type="match status" value="1"/>
</dbReference>
<feature type="domain" description="Fibronectin type-III" evidence="13">
    <location>
        <begin position="3888"/>
        <end position="3983"/>
    </location>
</feature>
<feature type="domain" description="Fibronectin type-III" evidence="13">
    <location>
        <begin position="4854"/>
        <end position="4948"/>
    </location>
</feature>
<feature type="domain" description="Fibronectin type-III" evidence="13">
    <location>
        <begin position="2744"/>
        <end position="2841"/>
    </location>
</feature>
<dbReference type="SUPFAM" id="SSF49265">
    <property type="entry name" value="Fibronectin type III"/>
    <property type="match status" value="25"/>
</dbReference>
<proteinExistence type="inferred from homology"/>
<comment type="function">
    <text evidence="7">Key component in the assembly and functioning of vertebrate striated muscles. By providing connections at the level of individual microfilaments, it contributes to the fine balance of forces between the two halves of the sarcomere. The size and extensibility of the cross-links are the main determinants of sarcomere extensibility properties of muscle. In non-muscle cells, seems to play a role in chromosome condensation and chromosome segregation during mitosis. Might link the lamina network to chromatin or nuclear actin, or both during interphase.</text>
</comment>
<feature type="domain" description="Ig-like" evidence="12">
    <location>
        <begin position="6507"/>
        <end position="6585"/>
    </location>
</feature>
<dbReference type="GO" id="GO:0005524">
    <property type="term" value="F:ATP binding"/>
    <property type="evidence" value="ECO:0007669"/>
    <property type="project" value="InterPro"/>
</dbReference>
<evidence type="ECO:0000259" key="11">
    <source>
        <dbReference type="PROSITE" id="PS50011"/>
    </source>
</evidence>
<dbReference type="PROSITE" id="PS50011">
    <property type="entry name" value="PROTEIN_KINASE_DOM"/>
    <property type="match status" value="1"/>
</dbReference>
<sequence>MVLGILWNLRLSLLVTPSPPSAPSTPEPSVIARDSIVLTWERPENNGGSEIDGYVLEKRDKDGIRWTKCNKKRLTDLRFRCSGLGEGHSYEFRVSAENAAGVGKPSAPSEYIKACDAIYPPGCPNNPKVTDNSSTTVSLSWSRPIYDGGAQISGYVVEMKEAADDEWVTSTPHSGVQATNFTVKHLKENAEYNFRICAVNCEGVGEHVDLPGSVIAAEKLEAPEIELDADLRKMVNVRATATLRLFVPIRGKPEPEVKWSKADGVLNERAQIDVTSSYTMLVIENVDRFDTGKYVLTLENLSGSKSAFINVRVLDSPSAPTNLGVKDVKRNSVSISWEPPLIDGGAKISHYIVEKREQKRMAFTSICTNCVRNSYLIPDLQEGGRYYFRVLAVNELGVGLPASTDQVKVAEAPLPPGKIVLVDVTRHTVTLSWEKPDHDGGSKITSFMVEMQPKGDDKWTVCSEAKALEATIGGLTTGEEYSFRVTAVNDKGKSDAKPLANPVLLKDITTKPFISQLYDTYSVRAGDDLKIDVPFRGRPQPEVSWKKDGHVLKQTTRVNVLNSKTSSKIIIKDATKEDVGKYEITLTNSVGTKTAETSVVILDKPGPPSNIKFDEVSADFINLSWDAPTYDGGCQINNYVVEKKDTTTIAWQIVSATVARTSIKVNRLNQGTEYQFRIAAENRYGKSSAIDSAPVVAQYPFEPPGTPTNVRVSHATKYGMLVEWGRPASDGGSPVTGYHIECKDQSSILWTKVNRGLLAENQFKMTGIEEGLFYQFRVYAENIAGIGPCTKACEPVAARDPCESPHNLRVTNITRTSVSLFWEKPEYDGGVKITGYIVERRELPNGRWLKCNFTNLQDTYFDVTGLTEDVQYDFHVIAKNSAELLSDPSESTGPVTVKDDVDPPTIILEDKLRQLVVIKAGDIIRIDAEISGRPLPVVTWYKDGKEIEAKARCEITSTNFATTLIVRDAIRRDSGQYVLSLHNVAGTRAMAINCKVLDRPGPASGPLSVSGLTAEKCNIMWGPPQENGGAEIMHYIVEKRETSRLAWTLVYADMKATTCKVTKLLKGNEYIFRVRGVNKYGDGEPMESEPTKAIDPFTVPAAPTNVQVTSVTSEAMTICWERPTSDGGSSISGYVIEKREKTGLRWCRVNKKPVYDLRVKAGNLRNGCEYEYRVFAENSAGLSASSTTCPLTKAEDPQFLPSPPAKPKIIDSSKTTVTLSWNKPLFDGGAPVTGYKIKYRKSSDDEWMVGVHNTKNTEFTVGGLTPGTEYVFVVKSINKIGASENSAETDPQVAKEREEEPVFEISNEMRKTLIVKDGSSFTMKVPFRGKPIPSVSWSKADVDLRVRAVIDTTDTFTSITLEKATRYDSGKYVITLSSVSGTASLTLNVRVLDSPGPPCHLEVKDVTRTSAFVTWDTPENEGGGPVKNYLVDFREASKKGWTRLTDTCHRLTYKVSDMQEGGVFYFRVTGENEYGVGVSAETKEGTKITEKPSPPPKLGATDVTKESVALAWAKPDHDGGSRITGYLVEALEKGQEKWVKCGVTKFIHFTVFGLRENAEYFFRVRAENHAGFSDIKEMLTPVVLKDQLESPEMNMNDFPHNTVYVRAGSNLKCEIPLTGRPLPKVSLSKDNVLLKSTMRFNSEVTPDSIKITLRESIAGDSGRYDIIASNSNGTTKSFLNIVVLDRPSAPIGPVQMFDITEDSVSLEWLPPAYEGGSPITNYIILKKEVTSANWVEVSSAVARCTMKIMKLTTGLAYQFRVRAENKYGISEHIDSETVAVNLPYTLPEAPSTPEITAVTKETVTVAWNEPKSDGGSHVFGYHLQMKDRNSILWQKVNKMVIRATHYKVTDISAGLIYEFKVAAENAAGNSPFSKVSDAVLAIDACEPPINLRISDITKHSISLAWQKPNYDGGSSINGYIIEKKEGVNARWSKANLTNVTDTRYTVTGLTQDETYEFRVMAKNAVGSVSNPSMVVGPATCVDTYGAPEIEIPQEYFSEVKYRAESNVELKFNIIAKPAPTIEWFKDGKELAPTSQLTFKHTFESTSLFLNDTTRLNSGTYEVRVKNSMGSAFAIVRLLIQDKPGPPDGEIEFKKVTANTATIMWSPPSDEGGAMVSHYIVEKRETSRIMWSIVSEKLVDCIVNVPRLIEGNEYIFRVRGVNKYGIGDALESEPIVAKNAFVPPSEPSKPKVTIITKSSMTVVKDTIRDTRQKVTNLTENNEYQYRVCAVNKAGAGNYSDGSDLYKAYDPIDLPGEPSKLRVVDSTKTSITLGWEKPVYDGGSEITHYLLEMLNSEEKEWAIVNPEVKACEYVVSHLKPGAYYFFRVSAVNCKGKGEDIKMYQPLQAKDILEEADLDLDVPMTTQYTARAGRDVEVFIPLKGRPAPNVTWRRGDRNIAADNRYTITSTERATRLLIPKVSRDDRGKYLLEIENGVGEPKIIIVSLKVLDSPAICQKLMIKNVTRGNLSLSWEAPLIEGGSPVTHYIVEKKASTMKAYQVINAECTNTTYKVTGLEEDIAYFFRVSAENEYGVGETCETTEPVRATETPGAVKSLVMADSTKTSVTLQWTRPDHDGGSHITEYIIEKRSMEDPTWTLGATCKRLSCEVTGLKEKAEMDFRVLAKNEKGNSDFSQIGPITVKDFIILPEANLVDYPNGELAVRVGQNIHIELPFKGKPLPSISWLKDNQPLKESDKIRFRTTDNKTAVTVRGVKKENAGQYTLCLDNRTIKNYFDINVITLGPPSVPVGPIRFDEIKAQSIIISWDEPKENGGGEITCYSVEKRETAQANWKMVCSSVVRPTFKIPNLVKGTQYQFRVRAENKYGISVSLASPEVVAQHQYKPPGPPPKPVAFNVTCDGMTIRWDAPEFDGGSPILGYHVEKKDRNSLLWQKVNSTIISNKEYRIIGLIEGLEYSFRVYAENNAGLSPVSEQSKHALAIAPVDPPGKPVCIDVTRDSVTLKWDIPERDGGSKIVGYSVERRQGRAKWLRCNFTDVCETQLTVTSLSSGDRFEFRVIARNAVATVSPPSNSSGYIMTKDESISPDIEWSADQALTLKAGENVKLSCSIIGRPVPQVIWYKDGKEIDRRTMYDIEITSDIGTSSLFIRDANRNHRGIYTIEAKNSSGTKRADANVRVQDTPGPVEGPIRFTGITAEKCTVWWNPPENDGCAAITHYVVEKRETSRISWAMITSKCEACSYNAANLIKGNEYQFRISAVNKSGVGKPLDSDPFIAQMQYTVPDAPGTPDATHVTGESITMCWTRPRSDGGNEIKQYILERREKKSLRWLKVSSKRTITELRHRVTNLTEGNEYEFRVMAENGAGIGPASSTSRLINIGYNIDMCKASLEEWHRVNSQICIHTSYTAKGLVPGELYKFRVSALNGAGEGESSGLPNAVQALDRLRSPEIELDASFKQTHIVKNGSTVTLHVPFRGKPAPLATWSRVDGELPVMADVNTTECSSTLTIESCTRYEAGKYTLSLENNSGRKSITFTVKVQDTPGPPAAIIFKDVTRGALTVMWDAPTNDGGARVHHYIVDKREASRLAWQEVSSKSSRQMIRVTGLDVGIPYVFRVIAVNQYGQGEPFEMTEPVMATEEPAPPRRLDVVDTTNSTASLVWLKPEHDGGSRIRGYIVEFKAKGTDHWNVGGETRSMKMLLEGLIENTEYDFRVSAKNDAGISEPQGTFSSVVIKEPRIEPTADLSSITNQLITCKISNNFTISIPISGRPAPKVTWKLEEMKLKESDRVCITTTKEITTLTVRDSKRSDSGKYYLILENVAGVKTFTVTVVVVGRPTPPTGPVVISEVSSESCSLSWSEPADDGGTEIGNYIVEKRESGSASWQVVNSSVKRTTIKVTNLTKYMEYTFRVCAENKFGVSKSTESAAVVIEHPFVPPSPPTRPDVVSVSANAIGIKWDLPYDDGGSKVTGYWIEKKERNTILWVRENKLPCLECHYKVSNLIEGLEYQFRVYAMNISGFSKAGEASRPVVALNPVDPPGKPEVTDITRNSVSLCWTIPSNDGGSKIVGYVVERKVHSTDEWDDNRWLKCNYTTISENYFTVTNLGEGETFEYRVIAKNAAGVHSAASEITGPVTCKDEYSPPKAELDSKLVGETVIVNAGSDLVLDGAVGGKPEPTVYWSKGDKILELGEKYSLTYTATRAMAVIKSCDRYDTGKYVLTAKNANGLKTAVVNVKVMDTPGAPADSITISRVTEEKCSVSWKIPLEDGGDIVKHYIVERRETSRLNWVLMETECKTLACVSSHLIKNNEYVFRVRGVNKFGVGVPWSPSPSEPGTLTPGTPEVMAVAKEHVVIEWLKPETDGGSEIKTYLVDKREKSSTRWTRVNKNYTIYDTRLKIAGLLEGSEYQFRHSISMKWTRPMYDGGSDVSGYVVEILEEGTEQWYRATAKALKTNEYVAAGLSSNKRYRFRVAAINSKGTGEFSEASAEVEPLERIEIPDLELSDDLKKTVCLRAGGTLRLVVFVSGRPAPVISWRKTGVELQSRGYIENTESYTALTVEKVNRYDSGKYIVEAENPSGKKSVIVLVKVYGTTQRGVTQGDVENKYQNTSFIHARPPTSVNVKDYTKESVVITWDVPSRDGGAHVSNYIVEKREASMKSYKTVTTECRKTLLRITGVEEGVHYFFRVLPENIYGVGEACETLESVLVCEVPSVPLDLQLVDVNKSSATLRWERPLHDGGSRINGFSIEACKVGSERWTVVASVKASASQHTVTALTENDQYLFRVRATNSRGASEPMDTVTPVTIQDIKVMPKIDMTSIPQKIVYVHRGKPIELNLPVVAQPLPVCSWSFSGEKLKDSLDRIKIDGSRLTVRDTTINDTGDYALEVKNTLGKAREVIKVIILDKPGVPVGPVRIEEVDGLSVTTSWDPPEKDGGANVTGYVVEQRDAHRPGWFTVSESVTRPCYKFPPLRGNRVRVPHRRHEPLRSRKVPAVGGGRDKSPKTIPGAPSQPEVLDVTHEGMTLTWFAPEDNGGSTIAGYIIERKEAQSDRWMKISKNPVTMTRFRSSALTEGQEYEHRVTAINSRGEGKHSEASEITVAMDPIDPPGAPLGPTVTDTTRSSVSLAWQPPEEEGGAAVTGYFIEMQKVDQVEWTLCNTTPPRFAKRRVQVQSHRLQPWRNREAAEVPGVVKVQEMLGYPDYELDAKYEEGYVVRQGGVIRLSVPIRGKPIPSCKWTKDGRDIAHRAMIASNDDITELVIKEAHKDDTGSYDLVLENKCGKKAVYIKVKVIGRPDVPEGPLEFDDIQARSVRVSWRPPSDDGGSDILGYVVERREVPKAAWCTVDSRVTETSLVVKGLKENVLYHFRISAENQFGISRCLKSEEAVMPKTPLCEYLSERPPEPPSNPPEIMEVTKTTVALSWARPRDDGGSRVTGYYVERREVSTEKWVRHNKTHITTTMYNVSGLIPDAEYMFRVVAQNDIGKSEAGPPRNKPSQPGEIDIISITKDCITIHWQRPEFDGGKEILGYWIEFREAGESAWKKCTKERSKDRQFTMGGLMEATEYEFRIFAENETGLSRPRRTPMGIKTKLSVGEAPALKELMEDVTTKLGESGTLTCAIVGRPLPEIRWYRYGRELIQSRKYKMSSDGRNHSISVLTDEQEDEGVYTCRAVNEAGEVETSGKLRLQAAPQFHPGFPLKEKYYAGAGTSLRLHVVYIGRPIPQIMWFYDKKPLNASENVIIENTESYTHLVVRNVQRKTNAGRYKVQLSNVYGTVDTSLRVEIQVSAQNQYGVSESLEIQSVVIVKSPFEKPGIPQQPFTMSSTNDSCVVCWKPPSSDGGAKVSGYYLEKREKKQNKWMSVTSKKIQETSFEVKALIEGFEYEFRVKCENLGGESDWSEISAPITPKSEQSPRAPAFREEIRDMTAKYKANATFVTKVVGYPKPLVKWYRSGKEIEADGTKIKAQEFKGGYFQLVIIAADECDATVYQVRATNSSGSISTTANLEVEVPAKIHLPKELQGMGAVNAARGDNVTIKIPISGKPEPAIIWQKGQEILSNSPYHQVITTRSFTSLVFQKGMERKDTGYYILTAKNRFGTDKQTIEVNVADIPEPPKGLVVSEISRDSITLAWQPPANDGGSDIIGYIVEKCPTTADRWIRAGQTTDCGINIINIFGKTKYQFRVIAENQFGLSAPCQPTEPITTKEDKSVTRNYDEEVDETREVTKEEALVYKVKELTSKYVISEELARCQFGIVHRCTEIATKKTFMAKFIKVKGTDRELVLREIEALNVARHKNVIYLHEYFESMEEIILIFEFISGVDIFERLGTSNFELTEQEIVRYLRQVCSALKFMHSNNYAHFDIRPDNIIYTTKRSTTVKIIDMGQARLLVPGENIRALFSAPEYCAPEIHRHDLVTTATDMWSVGVMAYVLLSGLNPFAGESITKMIENISSCEYIFDSEAFKDISLEAMDFVDRLLVKDRKLRMTAHEALEHPWLKMKIENVSNKVIRTLKHRRYYQSLVKRTDTIVSSARVAYGGAFKNQRGYAVGKVKIGTEYHGLRTGPVMHGSAEEGGHIRFTCSIVDYDKSTQVSWFFGNRQLHASNKYEITYSNGFASIYVKDIEESDNGVYRCKVVSDDGEDSSYGELFVDTVRSIREHYISRSIKKLRKRVDQAKLLQRPPEFTLPLYNRSAYIGEDVRFGVTITVHPEPHVAWLKNGERIKPGEDDRKYTFTSDKGLYQLMIHNVDASDDAEYTVMAHNKFGEDSCVARLTVTPHPVMEETMRPMFKRLLANVDCVEGNSVRFELRVSGIPSPTLKWKKDGHAMEFGPKVVVIEEDVDYHVLYIRNTLLEDSGVYHVTATNCAGSISCQATLKVDRLTYTRREYKSEEEKYMHVQKQIEKTNKMARKIVATEEMVALNPTAQDALKFAADMYKPAVGTKNVEGEFDITVQKSETKKLEEERRIFMPYEIPEPQVHDPKALDEDKTIKQFVPLSDMKWYRKLRDQYVVPERMEKIVQKRQRRIRLSRWEQFYVVPLPRITDQYRPRWRIPKLSLDDLETVRPGRRSPSPESEASFRSRRRSLGDLSDEELLMPVDNYLSMRRTEEEKTMLEDELELGFSASPSGSPVRMEVREERRHEVRHEAVEITETKKKRTVSQFMRRRRSLSPTYIELMRPVSELIRPSRARTVEVQGEVVTRRSPTPERTRPRSPSPIRSAERSSRSSSRFERTARFDIMSRYEARKAALKSERKYQVVSQTPFSLDHAPRVTVRMRSHRIPIGQDTKFTLNIQSKPDAEVKWLHNGNEISESSNKYVFTNMSGVLSIAILDCQAEDSGSYRCVCSNSKGDASDYATLDVSGGGYTTFSSRRRDEEVIKGFVPEVTKVDHYHTTHFKAGYSAESHYRWKRASLS</sequence>
<dbReference type="CDD" id="cd00096">
    <property type="entry name" value="Ig"/>
    <property type="match status" value="1"/>
</dbReference>
<feature type="domain" description="Ig-like" evidence="12">
    <location>
        <begin position="2645"/>
        <end position="2719"/>
    </location>
</feature>
<dbReference type="FunFam" id="2.60.40.10:FF:000031">
    <property type="entry name" value="Myosin-binding protein C, slow type"/>
    <property type="match status" value="4"/>
</dbReference>
<feature type="domain" description="Fibronectin type-III" evidence="13">
    <location>
        <begin position="804"/>
        <end position="900"/>
    </location>
</feature>
<feature type="domain" description="Ig-like" evidence="12">
    <location>
        <begin position="6722"/>
        <end position="6811"/>
    </location>
</feature>
<feature type="domain" description="Fibronectin type-III" evidence="13">
    <location>
        <begin position="4659"/>
        <end position="4754"/>
    </location>
</feature>
<feature type="domain" description="Fibronectin type-III" evidence="13">
    <location>
        <begin position="415"/>
        <end position="513"/>
    </location>
</feature>
<feature type="domain" description="Fibronectin type-III" evidence="13">
    <location>
        <begin position="3593"/>
        <end position="3686"/>
    </location>
</feature>
<feature type="domain" description="Fibronectin type-III" evidence="13">
    <location>
        <begin position="4345"/>
        <end position="4441"/>
    </location>
</feature>
<dbReference type="SUPFAM" id="SSF56112">
    <property type="entry name" value="Protein kinase-like (PK-like)"/>
    <property type="match status" value="1"/>
</dbReference>
<dbReference type="PANTHER" id="PTHR14340:SF13">
    <property type="entry name" value="TITIN"/>
    <property type="match status" value="1"/>
</dbReference>
<dbReference type="EMBL" id="JAAKFY010000018">
    <property type="protein sequence ID" value="KAF3843780.1"/>
    <property type="molecule type" value="Genomic_DNA"/>
</dbReference>
<dbReference type="SMART" id="SM00408">
    <property type="entry name" value="IGc2"/>
    <property type="match status" value="20"/>
</dbReference>
<feature type="domain" description="Ig-like" evidence="12">
    <location>
        <begin position="1987"/>
        <end position="2073"/>
    </location>
</feature>
<feature type="domain" description="Fibronectin type-III" evidence="13">
    <location>
        <begin position="6053"/>
        <end position="6146"/>
    </location>
</feature>
<keyword evidence="5" id="KW-1015">Disulfide bond</keyword>
<feature type="domain" description="Fibronectin type-III" evidence="13">
    <location>
        <begin position="123"/>
        <end position="219"/>
    </location>
</feature>
<feature type="domain" description="Fibronectin type-III" evidence="13">
    <location>
        <begin position="2255"/>
        <end position="2349"/>
    </location>
</feature>
<feature type="domain" description="Ig-like" evidence="12">
    <location>
        <begin position="6618"/>
        <end position="6711"/>
    </location>
</feature>
<feature type="domain" description="Fibronectin type-III" evidence="13">
    <location>
        <begin position="5053"/>
        <end position="5154"/>
    </location>
</feature>
<feature type="region of interest" description="Disordered" evidence="9">
    <location>
        <begin position="4934"/>
        <end position="4957"/>
    </location>
</feature>
<dbReference type="InterPro" id="IPR036179">
    <property type="entry name" value="Ig-like_dom_sf"/>
</dbReference>
<dbReference type="FunFam" id="2.60.40.10:FF:001365">
    <property type="entry name" value="titin isoform X1"/>
    <property type="match status" value="1"/>
</dbReference>
<dbReference type="Gene3D" id="1.10.510.10">
    <property type="entry name" value="Transferase(Phosphotransferase) domain 1"/>
    <property type="match status" value="1"/>
</dbReference>
<dbReference type="GO" id="GO:0015629">
    <property type="term" value="C:actin cytoskeleton"/>
    <property type="evidence" value="ECO:0007669"/>
    <property type="project" value="UniProtKB-ARBA"/>
</dbReference>
<dbReference type="InterPro" id="IPR003598">
    <property type="entry name" value="Ig_sub2"/>
</dbReference>
<dbReference type="FunFam" id="2.60.40.10:FF:001229">
    <property type="entry name" value="titin isoform X1"/>
    <property type="match status" value="1"/>
</dbReference>
<dbReference type="InterPro" id="IPR003961">
    <property type="entry name" value="FN3_dom"/>
</dbReference>
<feature type="domain" description="Ig-like" evidence="12">
    <location>
        <begin position="5951"/>
        <end position="6048"/>
    </location>
</feature>
<dbReference type="FunFam" id="2.60.40.10:FF:000002">
    <property type="entry name" value="Titin a"/>
    <property type="match status" value="10"/>
</dbReference>
<dbReference type="FunFam" id="1.10.510.10:FF:000329">
    <property type="entry name" value="Titin a"/>
    <property type="match status" value="1"/>
</dbReference>
<dbReference type="GO" id="GO:0055008">
    <property type="term" value="P:cardiac muscle tissue morphogenesis"/>
    <property type="evidence" value="ECO:0007669"/>
    <property type="project" value="UniProtKB-ARBA"/>
</dbReference>
<feature type="region of interest" description="Disordered" evidence="9">
    <location>
        <begin position="7127"/>
        <end position="7163"/>
    </location>
</feature>